<keyword evidence="9" id="KW-0675">Receptor</keyword>
<dbReference type="EMBL" id="CAJFDI010000004">
    <property type="protein sequence ID" value="CAD5225308.1"/>
    <property type="molecule type" value="Genomic_DNA"/>
</dbReference>
<protein>
    <submittedName>
        <fullName evidence="13">(pine wood nematode) hypothetical protein</fullName>
    </submittedName>
</protein>
<evidence type="ECO:0000256" key="11">
    <source>
        <dbReference type="SAM" id="MobiDB-lite"/>
    </source>
</evidence>
<dbReference type="InterPro" id="IPR049636">
    <property type="entry name" value="HNF4-like_DBD"/>
</dbReference>
<dbReference type="GO" id="GO:0008270">
    <property type="term" value="F:zinc ion binding"/>
    <property type="evidence" value="ECO:0007669"/>
    <property type="project" value="UniProtKB-KW"/>
</dbReference>
<dbReference type="SUPFAM" id="SSF48508">
    <property type="entry name" value="Nuclear receptor ligand-binding domain"/>
    <property type="match status" value="1"/>
</dbReference>
<dbReference type="PROSITE" id="PS51030">
    <property type="entry name" value="NUCLEAR_REC_DBD_2"/>
    <property type="match status" value="1"/>
</dbReference>
<evidence type="ECO:0000313" key="14">
    <source>
        <dbReference type="Proteomes" id="UP000659654"/>
    </source>
</evidence>
<evidence type="ECO:0000256" key="8">
    <source>
        <dbReference type="ARBA" id="ARBA00023163"/>
    </source>
</evidence>
<dbReference type="AlphaFoldDB" id="A0A7I8WRC4"/>
<dbReference type="SMR" id="A0A7I8WRC4"/>
<dbReference type="Gene3D" id="3.30.50.10">
    <property type="entry name" value="Erythroid Transcription Factor GATA-1, subunit A"/>
    <property type="match status" value="1"/>
</dbReference>
<evidence type="ECO:0000256" key="7">
    <source>
        <dbReference type="ARBA" id="ARBA00023125"/>
    </source>
</evidence>
<dbReference type="Proteomes" id="UP000582659">
    <property type="component" value="Unassembled WGS sequence"/>
</dbReference>
<gene>
    <name evidence="13" type="ORF">BXYJ_LOCUS8479</name>
</gene>
<keyword evidence="7" id="KW-0238">DNA-binding</keyword>
<dbReference type="InterPro" id="IPR001628">
    <property type="entry name" value="Znf_hrmn_rcpt"/>
</dbReference>
<dbReference type="SUPFAM" id="SSF57716">
    <property type="entry name" value="Glucocorticoid receptor-like (DNA-binding domain)"/>
    <property type="match status" value="1"/>
</dbReference>
<evidence type="ECO:0000256" key="3">
    <source>
        <dbReference type="ARBA" id="ARBA00022723"/>
    </source>
</evidence>
<dbReference type="GO" id="GO:0005634">
    <property type="term" value="C:nucleus"/>
    <property type="evidence" value="ECO:0007669"/>
    <property type="project" value="UniProtKB-SubCell"/>
</dbReference>
<keyword evidence="4" id="KW-0863">Zinc-finger</keyword>
<keyword evidence="5" id="KW-0862">Zinc</keyword>
<accession>A0A7I8WRC4</accession>
<evidence type="ECO:0000256" key="1">
    <source>
        <dbReference type="ARBA" id="ARBA00004123"/>
    </source>
</evidence>
<dbReference type="GO" id="GO:0000978">
    <property type="term" value="F:RNA polymerase II cis-regulatory region sequence-specific DNA binding"/>
    <property type="evidence" value="ECO:0007669"/>
    <property type="project" value="InterPro"/>
</dbReference>
<keyword evidence="14" id="KW-1185">Reference proteome</keyword>
<evidence type="ECO:0000256" key="9">
    <source>
        <dbReference type="ARBA" id="ARBA00023170"/>
    </source>
</evidence>
<proteinExistence type="inferred from homology"/>
<evidence type="ECO:0000313" key="13">
    <source>
        <dbReference type="EMBL" id="CAD5225308.1"/>
    </source>
</evidence>
<dbReference type="Pfam" id="PF00105">
    <property type="entry name" value="zf-C4"/>
    <property type="match status" value="1"/>
</dbReference>
<sequence>MGLHEESDSTMTPASSASEGVRSDGPFDCKVCGAPSSGELFGVQSCRACGAFFRRTVAEKKKYRCNHEKRREITSEIRNFCRKCRFDKCLKAGMRAEKVQLTRDKTRNIISSIATSKKIWPSPPEPRILDRLMEGYKLYTNAHKSIFAAMYPELTFADAAPMVEIPIFEKLQLDKAIMPNIYIVLRDFFSPYAAKMASADKKDVSKIFIRRFIQMDRAYLTSVYFPEDADDRIANSHNHFMRYKNIKFAEEEDDFRKIMDHNLTGAFTPYGKRMRRLCKKVKKLRLDVAEMVGVMGILNCEEVYIRTSCKQALEERGQLLKELHSYIRRKGFPDSDIRFGQLLLLNRDVELVALTFWECIYLGMVTDDGYKEKIDQLRELLEKL</sequence>
<evidence type="ECO:0000256" key="2">
    <source>
        <dbReference type="ARBA" id="ARBA00005993"/>
    </source>
</evidence>
<keyword evidence="6" id="KW-0805">Transcription regulation</keyword>
<dbReference type="InterPro" id="IPR000536">
    <property type="entry name" value="Nucl_hrmn_rcpt_lig-bd"/>
</dbReference>
<dbReference type="SMART" id="SM00399">
    <property type="entry name" value="ZnF_C4"/>
    <property type="match status" value="1"/>
</dbReference>
<organism evidence="13 14">
    <name type="scientific">Bursaphelenchus xylophilus</name>
    <name type="common">Pinewood nematode worm</name>
    <name type="synonym">Aphelenchoides xylophilus</name>
    <dbReference type="NCBI Taxonomy" id="6326"/>
    <lineage>
        <taxon>Eukaryota</taxon>
        <taxon>Metazoa</taxon>
        <taxon>Ecdysozoa</taxon>
        <taxon>Nematoda</taxon>
        <taxon>Chromadorea</taxon>
        <taxon>Rhabditida</taxon>
        <taxon>Tylenchina</taxon>
        <taxon>Tylenchomorpha</taxon>
        <taxon>Aphelenchoidea</taxon>
        <taxon>Aphelenchoididae</taxon>
        <taxon>Bursaphelenchus</taxon>
    </lineage>
</organism>
<dbReference type="GO" id="GO:0003700">
    <property type="term" value="F:DNA-binding transcription factor activity"/>
    <property type="evidence" value="ECO:0007669"/>
    <property type="project" value="InterPro"/>
</dbReference>
<keyword evidence="8" id="KW-0804">Transcription</keyword>
<dbReference type="Pfam" id="PF00104">
    <property type="entry name" value="Hormone_recep"/>
    <property type="match status" value="1"/>
</dbReference>
<evidence type="ECO:0000256" key="10">
    <source>
        <dbReference type="ARBA" id="ARBA00023242"/>
    </source>
</evidence>
<dbReference type="GO" id="GO:0006357">
    <property type="term" value="P:regulation of transcription by RNA polymerase II"/>
    <property type="evidence" value="ECO:0007669"/>
    <property type="project" value="TreeGrafter"/>
</dbReference>
<evidence type="ECO:0000256" key="5">
    <source>
        <dbReference type="ARBA" id="ARBA00022833"/>
    </source>
</evidence>
<feature type="domain" description="Nuclear receptor" evidence="12">
    <location>
        <begin position="26"/>
        <end position="101"/>
    </location>
</feature>
<dbReference type="InterPro" id="IPR013088">
    <property type="entry name" value="Znf_NHR/GATA"/>
</dbReference>
<feature type="compositionally biased region" description="Polar residues" evidence="11">
    <location>
        <begin position="9"/>
        <end position="18"/>
    </location>
</feature>
<dbReference type="Gene3D" id="1.10.565.10">
    <property type="entry name" value="Retinoid X Receptor"/>
    <property type="match status" value="1"/>
</dbReference>
<dbReference type="CDD" id="cd06960">
    <property type="entry name" value="NR_DBD_HNF4A"/>
    <property type="match status" value="1"/>
</dbReference>
<keyword evidence="10" id="KW-0539">Nucleus</keyword>
<evidence type="ECO:0000256" key="6">
    <source>
        <dbReference type="ARBA" id="ARBA00023015"/>
    </source>
</evidence>
<comment type="caution">
    <text evidence="13">The sequence shown here is derived from an EMBL/GenBank/DDBJ whole genome shotgun (WGS) entry which is preliminary data.</text>
</comment>
<feature type="region of interest" description="Disordered" evidence="11">
    <location>
        <begin position="1"/>
        <end position="22"/>
    </location>
</feature>
<dbReference type="InterPro" id="IPR035500">
    <property type="entry name" value="NHR-like_dom_sf"/>
</dbReference>
<evidence type="ECO:0000259" key="12">
    <source>
        <dbReference type="PROSITE" id="PS51030"/>
    </source>
</evidence>
<dbReference type="OrthoDB" id="10018779at2759"/>
<comment type="similarity">
    <text evidence="2">Belongs to the nuclear hormone receptor family.</text>
</comment>
<keyword evidence="3" id="KW-0479">Metal-binding</keyword>
<comment type="subcellular location">
    <subcellularLocation>
        <location evidence="1">Nucleus</location>
    </subcellularLocation>
</comment>
<evidence type="ECO:0000256" key="4">
    <source>
        <dbReference type="ARBA" id="ARBA00022771"/>
    </source>
</evidence>
<name>A0A7I8WRC4_BURXY</name>
<dbReference type="PANTHER" id="PTHR46011">
    <property type="entry name" value="NUCLEAR HORMONE RECEPTOR FAMILY MEMBER NHR-86-RELATED"/>
    <property type="match status" value="1"/>
</dbReference>
<dbReference type="EMBL" id="CAJFCV020000004">
    <property type="protein sequence ID" value="CAG9114364.1"/>
    <property type="molecule type" value="Genomic_DNA"/>
</dbReference>
<dbReference type="PANTHER" id="PTHR46011:SF28">
    <property type="entry name" value="NUCLEAR HORMONE RECEPTOR FAMILY MEMBER NHR-71"/>
    <property type="match status" value="1"/>
</dbReference>
<reference evidence="13" key="1">
    <citation type="submission" date="2020-09" db="EMBL/GenBank/DDBJ databases">
        <authorList>
            <person name="Kikuchi T."/>
        </authorList>
    </citation>
    <scope>NUCLEOTIDE SEQUENCE</scope>
    <source>
        <strain evidence="13">Ka4C1</strain>
    </source>
</reference>
<dbReference type="Proteomes" id="UP000659654">
    <property type="component" value="Unassembled WGS sequence"/>
</dbReference>
<dbReference type="PRINTS" id="PR00047">
    <property type="entry name" value="STROIDFINGER"/>
</dbReference>